<keyword evidence="3" id="KW-0489">Methyltransferase</keyword>
<dbReference type="Proteomes" id="UP000192656">
    <property type="component" value="Unassembled WGS sequence"/>
</dbReference>
<dbReference type="InterPro" id="IPR029063">
    <property type="entry name" value="SAM-dependent_MTases_sf"/>
</dbReference>
<dbReference type="PANTHER" id="PTHR43861:SF1">
    <property type="entry name" value="TRANS-ACONITATE 2-METHYLTRANSFERASE"/>
    <property type="match status" value="1"/>
</dbReference>
<keyword evidence="3" id="KW-0808">Transferase</keyword>
<evidence type="ECO:0000313" key="3">
    <source>
        <dbReference type="EMBL" id="SMD05678.1"/>
    </source>
</evidence>
<dbReference type="GO" id="GO:0032259">
    <property type="term" value="P:methylation"/>
    <property type="evidence" value="ECO:0007669"/>
    <property type="project" value="UniProtKB-KW"/>
</dbReference>
<dbReference type="InterPro" id="IPR019734">
    <property type="entry name" value="TPR_rpt"/>
</dbReference>
<dbReference type="EMBL" id="FWXR01000022">
    <property type="protein sequence ID" value="SMD05678.1"/>
    <property type="molecule type" value="Genomic_DNA"/>
</dbReference>
<evidence type="ECO:0000256" key="1">
    <source>
        <dbReference type="PROSITE-ProRule" id="PRU00339"/>
    </source>
</evidence>
<reference evidence="3 4" key="1">
    <citation type="submission" date="2017-04" db="EMBL/GenBank/DDBJ databases">
        <authorList>
            <person name="Afonso C.L."/>
            <person name="Miller P.J."/>
            <person name="Scott M.A."/>
            <person name="Spackman E."/>
            <person name="Goraichik I."/>
            <person name="Dimitrov K.M."/>
            <person name="Suarez D.L."/>
            <person name="Swayne D.E."/>
        </authorList>
    </citation>
    <scope>NUCLEOTIDE SEQUENCE [LARGE SCALE GENOMIC DNA]</scope>
    <source>
        <strain evidence="3 4">CGMCC 1.10972</strain>
    </source>
</reference>
<dbReference type="CDD" id="cd02440">
    <property type="entry name" value="AdoMet_MTases"/>
    <property type="match status" value="1"/>
</dbReference>
<keyword evidence="4" id="KW-1185">Reference proteome</keyword>
<organism evidence="3 4">
    <name type="scientific">Fulvimarina manganoxydans</name>
    <dbReference type="NCBI Taxonomy" id="937218"/>
    <lineage>
        <taxon>Bacteria</taxon>
        <taxon>Pseudomonadati</taxon>
        <taxon>Pseudomonadota</taxon>
        <taxon>Alphaproteobacteria</taxon>
        <taxon>Hyphomicrobiales</taxon>
        <taxon>Aurantimonadaceae</taxon>
        <taxon>Fulvimarina</taxon>
    </lineage>
</organism>
<sequence>MSDSTPFDPKTPIAAPEAGHEPGPGDAGTASLTTEFDEDALGEAYDAGLAAERMGDLTAAVAAYQRCLAIDPADHCGVRIRLAGLGAGETPASAGDAYVATLFDQHAEAFEDILVHQLGYGVPALLGERLPNEAGAFERVLDLGCGTGLSGEILRERSGHMTGVDLSEAMVGICYEKEVYDRLFVAEAVAFLKSGAPGEAFDLIVATDVLPYLGDLAPFFGKAAARLSSKGLLAVSTETMDEESLAGRPFAVGKAQRFHHGEAYMREALSAAGFDIELFQPITVRMQEGQPAPGHLVIARKV</sequence>
<accession>A0A1W2E9E5</accession>
<feature type="region of interest" description="Disordered" evidence="2">
    <location>
        <begin position="1"/>
        <end position="31"/>
    </location>
</feature>
<dbReference type="Gene3D" id="3.40.50.150">
    <property type="entry name" value="Vaccinia Virus protein VP39"/>
    <property type="match status" value="1"/>
</dbReference>
<dbReference type="OrthoDB" id="465636at2"/>
<dbReference type="PANTHER" id="PTHR43861">
    <property type="entry name" value="TRANS-ACONITATE 2-METHYLTRANSFERASE-RELATED"/>
    <property type="match status" value="1"/>
</dbReference>
<name>A0A1W2E9E5_9HYPH</name>
<gene>
    <name evidence="3" type="ORF">SAMN06297251_12248</name>
</gene>
<dbReference type="STRING" id="937218.SAMN06297251_12248"/>
<evidence type="ECO:0000313" key="4">
    <source>
        <dbReference type="Proteomes" id="UP000192656"/>
    </source>
</evidence>
<keyword evidence="1" id="KW-0802">TPR repeat</keyword>
<proteinExistence type="predicted"/>
<feature type="repeat" description="TPR" evidence="1">
    <location>
        <begin position="41"/>
        <end position="74"/>
    </location>
</feature>
<dbReference type="Pfam" id="PF13489">
    <property type="entry name" value="Methyltransf_23"/>
    <property type="match status" value="1"/>
</dbReference>
<dbReference type="SUPFAM" id="SSF53335">
    <property type="entry name" value="S-adenosyl-L-methionine-dependent methyltransferases"/>
    <property type="match status" value="1"/>
</dbReference>
<dbReference type="GO" id="GO:0008168">
    <property type="term" value="F:methyltransferase activity"/>
    <property type="evidence" value="ECO:0007669"/>
    <property type="project" value="UniProtKB-KW"/>
</dbReference>
<dbReference type="AlphaFoldDB" id="A0A1W2E9E5"/>
<evidence type="ECO:0000256" key="2">
    <source>
        <dbReference type="SAM" id="MobiDB-lite"/>
    </source>
</evidence>
<protein>
    <submittedName>
        <fullName evidence="3">Predicted methyltransferase, contains TPR repeat</fullName>
    </submittedName>
</protein>
<dbReference type="PROSITE" id="PS50005">
    <property type="entry name" value="TPR"/>
    <property type="match status" value="1"/>
</dbReference>